<evidence type="ECO:0000256" key="3">
    <source>
        <dbReference type="ARBA" id="ARBA00022670"/>
    </source>
</evidence>
<keyword evidence="6 9" id="KW-0378">Hydrolase</keyword>
<reference evidence="13 14" key="1">
    <citation type="submission" date="2019-02" db="EMBL/GenBank/DDBJ databases">
        <title>Genomic Encyclopedia of Type Strains, Phase IV (KMG-IV): sequencing the most valuable type-strain genomes for metagenomic binning, comparative biology and taxonomic classification.</title>
        <authorList>
            <person name="Goeker M."/>
        </authorList>
    </citation>
    <scope>NUCLEOTIDE SEQUENCE [LARGE SCALE GENOMIC DNA]</scope>
    <source>
        <strain evidence="13 14">DSM 101727</strain>
    </source>
</reference>
<dbReference type="NCBIfam" id="TIGR00077">
    <property type="entry name" value="lspA"/>
    <property type="match status" value="1"/>
</dbReference>
<keyword evidence="2 9" id="KW-1003">Cell membrane</keyword>
<comment type="function">
    <text evidence="9 10">This protein specifically catalyzes the removal of signal peptides from prolipoproteins.</text>
</comment>
<comment type="similarity">
    <text evidence="1 9 11">Belongs to the peptidase A8 family.</text>
</comment>
<organism evidence="13 14">
    <name type="scientific">Herbihabitans rhizosphaerae</name>
    <dbReference type="NCBI Taxonomy" id="1872711"/>
    <lineage>
        <taxon>Bacteria</taxon>
        <taxon>Bacillati</taxon>
        <taxon>Actinomycetota</taxon>
        <taxon>Actinomycetes</taxon>
        <taxon>Pseudonocardiales</taxon>
        <taxon>Pseudonocardiaceae</taxon>
        <taxon>Herbihabitans</taxon>
    </lineage>
</organism>
<dbReference type="PROSITE" id="PS00855">
    <property type="entry name" value="SPASE_II"/>
    <property type="match status" value="1"/>
</dbReference>
<dbReference type="RefSeq" id="WP_242613590.1">
    <property type="nucleotide sequence ID" value="NZ_SGWQ01000008.1"/>
</dbReference>
<dbReference type="PRINTS" id="PR00781">
    <property type="entry name" value="LIPOSIGPTASE"/>
</dbReference>
<evidence type="ECO:0000256" key="6">
    <source>
        <dbReference type="ARBA" id="ARBA00022801"/>
    </source>
</evidence>
<evidence type="ECO:0000256" key="5">
    <source>
        <dbReference type="ARBA" id="ARBA00022750"/>
    </source>
</evidence>
<evidence type="ECO:0000256" key="10">
    <source>
        <dbReference type="RuleBase" id="RU000594"/>
    </source>
</evidence>
<accession>A0A4Q7KHS4</accession>
<comment type="catalytic activity">
    <reaction evidence="9 10">
        <text>Release of signal peptides from bacterial membrane prolipoproteins. Hydrolyzes -Xaa-Yaa-Zaa-|-(S,diacylglyceryl)Cys-, in which Xaa is hydrophobic (preferably Leu), and Yaa (Ala or Ser) and Zaa (Gly or Ala) have small, neutral side chains.</text>
        <dbReference type="EC" id="3.4.23.36"/>
    </reaction>
</comment>
<keyword evidence="14" id="KW-1185">Reference proteome</keyword>
<keyword evidence="4 9" id="KW-0812">Transmembrane</keyword>
<evidence type="ECO:0000256" key="4">
    <source>
        <dbReference type="ARBA" id="ARBA00022692"/>
    </source>
</evidence>
<feature type="active site" evidence="9">
    <location>
        <position position="151"/>
    </location>
</feature>
<name>A0A4Q7KHS4_9PSEU</name>
<feature type="transmembrane region" description="Helical" evidence="9">
    <location>
        <begin position="146"/>
        <end position="167"/>
    </location>
</feature>
<feature type="transmembrane region" description="Helical" evidence="9">
    <location>
        <begin position="18"/>
        <end position="38"/>
    </location>
</feature>
<comment type="subcellular location">
    <subcellularLocation>
        <location evidence="9">Cell membrane</location>
        <topology evidence="9">Multi-pass membrane protein</topology>
    </subcellularLocation>
</comment>
<keyword evidence="7 9" id="KW-1133">Transmembrane helix</keyword>
<dbReference type="GO" id="GO:0006508">
    <property type="term" value="P:proteolysis"/>
    <property type="evidence" value="ECO:0007669"/>
    <property type="project" value="UniProtKB-KW"/>
</dbReference>
<evidence type="ECO:0000313" key="13">
    <source>
        <dbReference type="EMBL" id="RZS34843.1"/>
    </source>
</evidence>
<dbReference type="HAMAP" id="MF_00161">
    <property type="entry name" value="LspA"/>
    <property type="match status" value="1"/>
</dbReference>
<evidence type="ECO:0000256" key="2">
    <source>
        <dbReference type="ARBA" id="ARBA00022475"/>
    </source>
</evidence>
<comment type="pathway">
    <text evidence="9">Protein modification; lipoprotein biosynthesis (signal peptide cleavage).</text>
</comment>
<sequence>MSTEDTTDAVTRPKRRGLLLAAVVLVVFALDLVTKIVAVSSLEGREPVRILGGAVYLQLVRNPGAAFSMATGMTWVLTLIAVGVVVAIVWIVPKLRSTGWAIGLGLVLAGAMGNLVDRFFRAPGPLRGHVIDFISVFAPNGDAWPVFNVADSGIVVGGALIVLMALLGRDYDGTSSRDKKSTVDSEPTVEESK</sequence>
<dbReference type="GO" id="GO:0005886">
    <property type="term" value="C:plasma membrane"/>
    <property type="evidence" value="ECO:0007669"/>
    <property type="project" value="UniProtKB-SubCell"/>
</dbReference>
<evidence type="ECO:0000256" key="7">
    <source>
        <dbReference type="ARBA" id="ARBA00022989"/>
    </source>
</evidence>
<feature type="active site" evidence="9">
    <location>
        <position position="132"/>
    </location>
</feature>
<evidence type="ECO:0000256" key="9">
    <source>
        <dbReference type="HAMAP-Rule" id="MF_00161"/>
    </source>
</evidence>
<evidence type="ECO:0000256" key="12">
    <source>
        <dbReference type="SAM" id="MobiDB-lite"/>
    </source>
</evidence>
<dbReference type="AlphaFoldDB" id="A0A4Q7KHS4"/>
<proteinExistence type="inferred from homology"/>
<evidence type="ECO:0000256" key="11">
    <source>
        <dbReference type="RuleBase" id="RU004181"/>
    </source>
</evidence>
<dbReference type="GO" id="GO:0004190">
    <property type="term" value="F:aspartic-type endopeptidase activity"/>
    <property type="evidence" value="ECO:0007669"/>
    <property type="project" value="UniProtKB-UniRule"/>
</dbReference>
<comment type="caution">
    <text evidence="13">The sequence shown here is derived from an EMBL/GenBank/DDBJ whole genome shotgun (WGS) entry which is preliminary data.</text>
</comment>
<keyword evidence="5 9" id="KW-0064">Aspartyl protease</keyword>
<feature type="compositionally biased region" description="Basic and acidic residues" evidence="12">
    <location>
        <begin position="172"/>
        <end position="183"/>
    </location>
</feature>
<dbReference type="UniPathway" id="UPA00665"/>
<keyword evidence="3 9" id="KW-0645">Protease</keyword>
<dbReference type="PANTHER" id="PTHR33695">
    <property type="entry name" value="LIPOPROTEIN SIGNAL PEPTIDASE"/>
    <property type="match status" value="1"/>
</dbReference>
<feature type="transmembrane region" description="Helical" evidence="9">
    <location>
        <begin position="99"/>
        <end position="116"/>
    </location>
</feature>
<dbReference type="EC" id="3.4.23.36" evidence="9"/>
<dbReference type="Proteomes" id="UP000294257">
    <property type="component" value="Unassembled WGS sequence"/>
</dbReference>
<keyword evidence="8 9" id="KW-0472">Membrane</keyword>
<evidence type="ECO:0000256" key="1">
    <source>
        <dbReference type="ARBA" id="ARBA00006139"/>
    </source>
</evidence>
<evidence type="ECO:0000313" key="14">
    <source>
        <dbReference type="Proteomes" id="UP000294257"/>
    </source>
</evidence>
<dbReference type="InterPro" id="IPR001872">
    <property type="entry name" value="Peptidase_A8"/>
</dbReference>
<dbReference type="EMBL" id="SGWQ01000008">
    <property type="protein sequence ID" value="RZS34843.1"/>
    <property type="molecule type" value="Genomic_DNA"/>
</dbReference>
<protein>
    <recommendedName>
        <fullName evidence="9">Lipoprotein signal peptidase</fullName>
        <ecNumber evidence="9">3.4.23.36</ecNumber>
    </recommendedName>
    <alternativeName>
        <fullName evidence="9">Prolipoprotein signal peptidase</fullName>
    </alternativeName>
    <alternativeName>
        <fullName evidence="9">Signal peptidase II</fullName>
        <shortName evidence="9">SPase II</shortName>
    </alternativeName>
</protein>
<evidence type="ECO:0000256" key="8">
    <source>
        <dbReference type="ARBA" id="ARBA00023136"/>
    </source>
</evidence>
<dbReference type="PANTHER" id="PTHR33695:SF1">
    <property type="entry name" value="LIPOPROTEIN SIGNAL PEPTIDASE"/>
    <property type="match status" value="1"/>
</dbReference>
<feature type="region of interest" description="Disordered" evidence="12">
    <location>
        <begin position="172"/>
        <end position="193"/>
    </location>
</feature>
<dbReference type="Pfam" id="PF01252">
    <property type="entry name" value="Peptidase_A8"/>
    <property type="match status" value="1"/>
</dbReference>
<feature type="transmembrane region" description="Helical" evidence="9">
    <location>
        <begin position="65"/>
        <end position="92"/>
    </location>
</feature>
<gene>
    <name evidence="9" type="primary">lspA</name>
    <name evidence="13" type="ORF">EV193_108193</name>
</gene>